<evidence type="ECO:0000313" key="2">
    <source>
        <dbReference type="Proteomes" id="UP001054837"/>
    </source>
</evidence>
<organism evidence="1 2">
    <name type="scientific">Caerostris darwini</name>
    <dbReference type="NCBI Taxonomy" id="1538125"/>
    <lineage>
        <taxon>Eukaryota</taxon>
        <taxon>Metazoa</taxon>
        <taxon>Ecdysozoa</taxon>
        <taxon>Arthropoda</taxon>
        <taxon>Chelicerata</taxon>
        <taxon>Arachnida</taxon>
        <taxon>Araneae</taxon>
        <taxon>Araneomorphae</taxon>
        <taxon>Entelegynae</taxon>
        <taxon>Araneoidea</taxon>
        <taxon>Araneidae</taxon>
        <taxon>Caerostris</taxon>
    </lineage>
</organism>
<dbReference type="AlphaFoldDB" id="A0AAV4Q5A0"/>
<dbReference type="EMBL" id="BPLQ01003907">
    <property type="protein sequence ID" value="GIY04291.1"/>
    <property type="molecule type" value="Genomic_DNA"/>
</dbReference>
<proteinExistence type="predicted"/>
<name>A0AAV4Q5A0_9ARAC</name>
<comment type="caution">
    <text evidence="1">The sequence shown here is derived from an EMBL/GenBank/DDBJ whole genome shotgun (WGS) entry which is preliminary data.</text>
</comment>
<evidence type="ECO:0000313" key="1">
    <source>
        <dbReference type="EMBL" id="GIY04291.1"/>
    </source>
</evidence>
<protein>
    <submittedName>
        <fullName evidence="1">Uncharacterized protein</fullName>
    </submittedName>
</protein>
<reference evidence="1 2" key="1">
    <citation type="submission" date="2021-06" db="EMBL/GenBank/DDBJ databases">
        <title>Caerostris darwini draft genome.</title>
        <authorList>
            <person name="Kono N."/>
            <person name="Arakawa K."/>
        </authorList>
    </citation>
    <scope>NUCLEOTIDE SEQUENCE [LARGE SCALE GENOMIC DNA]</scope>
</reference>
<accession>A0AAV4Q5A0</accession>
<keyword evidence="2" id="KW-1185">Reference proteome</keyword>
<dbReference type="Proteomes" id="UP001054837">
    <property type="component" value="Unassembled WGS sequence"/>
</dbReference>
<gene>
    <name evidence="1" type="ORF">CDAR_304911</name>
</gene>
<sequence length="111" mass="13071">MLKAVITEIEPETFPDYNTLNPSGIVRSNSFQSSCSARFQQQFLISFSTHEYLFNTHLQMQVCGRDGLRSNGFTENLQHFKLHPLLPITRTSIRRPITQIQVRWFKRRKRS</sequence>